<evidence type="ECO:0000313" key="6">
    <source>
        <dbReference type="Proteomes" id="UP001623661"/>
    </source>
</evidence>
<dbReference type="CDD" id="cd06815">
    <property type="entry name" value="PLPDE_III_AR_like_1"/>
    <property type="match status" value="1"/>
</dbReference>
<dbReference type="NCBIfam" id="NF040742">
    <property type="entry name" value="racem_Orr"/>
    <property type="match status" value="1"/>
</dbReference>
<proteinExistence type="predicted"/>
<dbReference type="EMBL" id="JBJHZY010000001">
    <property type="protein sequence ID" value="MFL0267887.1"/>
    <property type="molecule type" value="Genomic_DNA"/>
</dbReference>
<organism evidence="5 6">
    <name type="scientific">Candidatus Clostridium radicumherbarum</name>
    <dbReference type="NCBI Taxonomy" id="3381662"/>
    <lineage>
        <taxon>Bacteria</taxon>
        <taxon>Bacillati</taxon>
        <taxon>Bacillota</taxon>
        <taxon>Clostridia</taxon>
        <taxon>Eubacteriales</taxon>
        <taxon>Clostridiaceae</taxon>
        <taxon>Clostridium</taxon>
    </lineage>
</organism>
<feature type="domain" description="Alanine racemase N-terminal" evidence="4">
    <location>
        <begin position="11"/>
        <end position="225"/>
    </location>
</feature>
<dbReference type="InterPro" id="IPR000821">
    <property type="entry name" value="Ala_racemase"/>
</dbReference>
<dbReference type="EC" id="5.1.1.12" evidence="5"/>
<accession>A0ABW8TUY9</accession>
<keyword evidence="6" id="KW-1185">Reference proteome</keyword>
<dbReference type="RefSeq" id="WP_406764474.1">
    <property type="nucleotide sequence ID" value="NZ_JBJHZY010000001.1"/>
</dbReference>
<evidence type="ECO:0000256" key="1">
    <source>
        <dbReference type="ARBA" id="ARBA00001933"/>
    </source>
</evidence>
<dbReference type="Gene3D" id="3.20.20.10">
    <property type="entry name" value="Alanine racemase"/>
    <property type="match status" value="1"/>
</dbReference>
<evidence type="ECO:0000256" key="2">
    <source>
        <dbReference type="ARBA" id="ARBA00022898"/>
    </source>
</evidence>
<evidence type="ECO:0000313" key="5">
    <source>
        <dbReference type="EMBL" id="MFL0267887.1"/>
    </source>
</evidence>
<dbReference type="InterPro" id="IPR029066">
    <property type="entry name" value="PLP-binding_barrel"/>
</dbReference>
<protein>
    <submittedName>
        <fullName evidence="5">Ornithine racemase Orr</fullName>
        <ecNumber evidence="5">5.1.1.12</ecNumber>
    </submittedName>
</protein>
<evidence type="ECO:0000259" key="4">
    <source>
        <dbReference type="Pfam" id="PF01168"/>
    </source>
</evidence>
<dbReference type="Proteomes" id="UP001623661">
    <property type="component" value="Unassembled WGS sequence"/>
</dbReference>
<sequence length="355" mass="38767">MKKEYPCIEVTLNKITHNVSEINKLCREKGIDIVGVSKVFCARKEIVNAMLEGGINVIGDSRLENLKKLKDINCKKLLLRIPMESHAAEVVKYSDISLNSEYATIAMLSKAAKRVNKVHNIILMIDLGDLREGVLESDVLNTVEKILQLPNIVLSGIGTNLTCYGGVIPDKTNLGKLVSLKEAIKIKFNIELPIVSGGNSSSLYAVIDNSIPEGINQLRIGEGIVLGRETAYGKDIPNCYKDAFILKGEIIEIKDKPSIPIGNIGMDAFGETPHFTDKGIMKRAIVALGRQDIAPEGLKPLNGGIEVIGASSDHLILDITNSCIKYEVGDVVDFTIDYGCLLRAMTSPYIKKYAV</sequence>
<dbReference type="InterPro" id="IPR001608">
    <property type="entry name" value="Ala_racemase_N"/>
</dbReference>
<dbReference type="PANTHER" id="PTHR30511:SF3">
    <property type="entry name" value="LYSINE RACEMASE"/>
    <property type="match status" value="1"/>
</dbReference>
<comment type="caution">
    <text evidence="5">The sequence shown here is derived from an EMBL/GenBank/DDBJ whole genome shotgun (WGS) entry which is preliminary data.</text>
</comment>
<evidence type="ECO:0000256" key="3">
    <source>
        <dbReference type="ARBA" id="ARBA00023235"/>
    </source>
</evidence>
<name>A0ABW8TUY9_9CLOT</name>
<gene>
    <name evidence="5" type="primary">orr</name>
    <name evidence="5" type="ORF">ACJDUH_07210</name>
</gene>
<reference evidence="5 6" key="1">
    <citation type="submission" date="2024-11" db="EMBL/GenBank/DDBJ databases">
        <authorList>
            <person name="Heng Y.C."/>
            <person name="Lim A.C.H."/>
            <person name="Lee J.K.Y."/>
            <person name="Kittelmann S."/>
        </authorList>
    </citation>
    <scope>NUCLEOTIDE SEQUENCE [LARGE SCALE GENOMIC DNA]</scope>
    <source>
        <strain evidence="5 6">WILCCON 0202</strain>
    </source>
</reference>
<comment type="cofactor">
    <cofactor evidence="1">
        <name>pyridoxal 5'-phosphate</name>
        <dbReference type="ChEBI" id="CHEBI:597326"/>
    </cofactor>
</comment>
<dbReference type="PANTHER" id="PTHR30511">
    <property type="entry name" value="ALANINE RACEMASE"/>
    <property type="match status" value="1"/>
</dbReference>
<keyword evidence="2" id="KW-0663">Pyridoxal phosphate</keyword>
<dbReference type="Pfam" id="PF01168">
    <property type="entry name" value="Ala_racemase_N"/>
    <property type="match status" value="1"/>
</dbReference>
<keyword evidence="3 5" id="KW-0413">Isomerase</keyword>
<dbReference type="GO" id="GO:0050157">
    <property type="term" value="F:ornithine racemase activity"/>
    <property type="evidence" value="ECO:0007669"/>
    <property type="project" value="UniProtKB-EC"/>
</dbReference>
<dbReference type="SUPFAM" id="SSF51419">
    <property type="entry name" value="PLP-binding barrel"/>
    <property type="match status" value="1"/>
</dbReference>